<gene>
    <name evidence="1" type="ORF">DERP_005415</name>
</gene>
<proteinExistence type="predicted"/>
<evidence type="ECO:0000313" key="1">
    <source>
        <dbReference type="EMBL" id="KAH9423833.1"/>
    </source>
</evidence>
<name>A0ABQ8JMJ0_DERPT</name>
<comment type="caution">
    <text evidence="1">The sequence shown here is derived from an EMBL/GenBank/DDBJ whole genome shotgun (WGS) entry which is preliminary data.</text>
</comment>
<keyword evidence="2" id="KW-1185">Reference proteome</keyword>
<sequence length="96" mass="11294">MPIPKNQSDPALSEHVFVRLIIMFKSAPDKISFEHELHVSSKITISTIERWIYGWYPTLRNKPIRYYHSGNEINPDVDLVSMDFNSQLQIICEFQQ</sequence>
<organism evidence="1 2">
    <name type="scientific">Dermatophagoides pteronyssinus</name>
    <name type="common">European house dust mite</name>
    <dbReference type="NCBI Taxonomy" id="6956"/>
    <lineage>
        <taxon>Eukaryota</taxon>
        <taxon>Metazoa</taxon>
        <taxon>Ecdysozoa</taxon>
        <taxon>Arthropoda</taxon>
        <taxon>Chelicerata</taxon>
        <taxon>Arachnida</taxon>
        <taxon>Acari</taxon>
        <taxon>Acariformes</taxon>
        <taxon>Sarcoptiformes</taxon>
        <taxon>Astigmata</taxon>
        <taxon>Psoroptidia</taxon>
        <taxon>Analgoidea</taxon>
        <taxon>Pyroglyphidae</taxon>
        <taxon>Dermatophagoidinae</taxon>
        <taxon>Dermatophagoides</taxon>
    </lineage>
</organism>
<reference evidence="1 2" key="1">
    <citation type="journal article" date="2018" name="J. Allergy Clin. Immunol.">
        <title>High-quality assembly of Dermatophagoides pteronyssinus genome and transcriptome reveals a wide range of novel allergens.</title>
        <authorList>
            <person name="Liu X.Y."/>
            <person name="Yang K.Y."/>
            <person name="Wang M.Q."/>
            <person name="Kwok J.S."/>
            <person name="Zeng X."/>
            <person name="Yang Z."/>
            <person name="Xiao X.J."/>
            <person name="Lau C.P."/>
            <person name="Li Y."/>
            <person name="Huang Z.M."/>
            <person name="Ba J.G."/>
            <person name="Yim A.K."/>
            <person name="Ouyang C.Y."/>
            <person name="Ngai S.M."/>
            <person name="Chan T.F."/>
            <person name="Leung E.L."/>
            <person name="Liu L."/>
            <person name="Liu Z.G."/>
            <person name="Tsui S.K."/>
        </authorList>
    </citation>
    <scope>NUCLEOTIDE SEQUENCE [LARGE SCALE GENOMIC DNA]</scope>
    <source>
        <strain evidence="1">Derp</strain>
    </source>
</reference>
<evidence type="ECO:0000313" key="2">
    <source>
        <dbReference type="Proteomes" id="UP000887458"/>
    </source>
</evidence>
<dbReference type="EMBL" id="NJHN03000031">
    <property type="protein sequence ID" value="KAH9423833.1"/>
    <property type="molecule type" value="Genomic_DNA"/>
</dbReference>
<dbReference type="Proteomes" id="UP000887458">
    <property type="component" value="Unassembled WGS sequence"/>
</dbReference>
<accession>A0ABQ8JMJ0</accession>
<protein>
    <submittedName>
        <fullName evidence="1">Uncharacterized protein</fullName>
    </submittedName>
</protein>
<reference evidence="1 2" key="2">
    <citation type="journal article" date="2022" name="Mol. Biol. Evol.">
        <title>Comparative Genomics Reveals Insights into the Divergent Evolution of Astigmatic Mites and Household Pest Adaptations.</title>
        <authorList>
            <person name="Xiong Q."/>
            <person name="Wan A.T."/>
            <person name="Liu X."/>
            <person name="Fung C.S."/>
            <person name="Xiao X."/>
            <person name="Malainual N."/>
            <person name="Hou J."/>
            <person name="Wang L."/>
            <person name="Wang M."/>
            <person name="Yang K.Y."/>
            <person name="Cui Y."/>
            <person name="Leung E.L."/>
            <person name="Nong W."/>
            <person name="Shin S.K."/>
            <person name="Au S.W."/>
            <person name="Jeong K.Y."/>
            <person name="Chew F.T."/>
            <person name="Hui J.H."/>
            <person name="Leung T.F."/>
            <person name="Tungtrongchitr A."/>
            <person name="Zhong N."/>
            <person name="Liu Z."/>
            <person name="Tsui S.K."/>
        </authorList>
    </citation>
    <scope>NUCLEOTIDE SEQUENCE [LARGE SCALE GENOMIC DNA]</scope>
    <source>
        <strain evidence="1">Derp</strain>
    </source>
</reference>